<evidence type="ECO:0000313" key="1">
    <source>
        <dbReference type="EMBL" id="QJX76493.1"/>
    </source>
</evidence>
<dbReference type="EMBL" id="CP045272">
    <property type="protein sequence ID" value="QJX76493.1"/>
    <property type="molecule type" value="Genomic_DNA"/>
</dbReference>
<organism evidence="1 2">
    <name type="scientific">Priestia megaterium</name>
    <name type="common">Bacillus megaterium</name>
    <dbReference type="NCBI Taxonomy" id="1404"/>
    <lineage>
        <taxon>Bacteria</taxon>
        <taxon>Bacillati</taxon>
        <taxon>Bacillota</taxon>
        <taxon>Bacilli</taxon>
        <taxon>Bacillales</taxon>
        <taxon>Bacillaceae</taxon>
        <taxon>Priestia</taxon>
    </lineage>
</organism>
<accession>A0A6M6DNP8</accession>
<dbReference type="AlphaFoldDB" id="A0A6M6DNP8"/>
<protein>
    <submittedName>
        <fullName evidence="1">Uncharacterized protein</fullName>
    </submittedName>
</protein>
<proteinExistence type="predicted"/>
<sequence length="84" mass="9960">MGYLREEREYLSIRKNSVVTEWSWHMQVEEYAKSSTVNQLAFTVENLLEATNDYTEKGVEFLSLEPSQLLKFYSMDRIIYCCTC</sequence>
<reference evidence="1 2" key="1">
    <citation type="submission" date="2019-10" db="EMBL/GenBank/DDBJ databases">
        <title>Complete genome sequences for adaption low water activity.</title>
        <authorList>
            <person name="Zhao L."/>
            <person name="Zhong J."/>
        </authorList>
    </citation>
    <scope>NUCLEOTIDE SEQUENCE [LARGE SCALE GENOMIC DNA]</scope>
    <source>
        <strain evidence="1 2">FDU301</strain>
    </source>
</reference>
<dbReference type="RefSeq" id="WP_171776893.1">
    <property type="nucleotide sequence ID" value="NZ_CP045272.1"/>
</dbReference>
<dbReference type="Proteomes" id="UP000501076">
    <property type="component" value="Chromosome"/>
</dbReference>
<name>A0A6M6DNP8_PRIMG</name>
<evidence type="ECO:0000313" key="2">
    <source>
        <dbReference type="Proteomes" id="UP000501076"/>
    </source>
</evidence>
<gene>
    <name evidence="1" type="ORF">FDZ14_09950</name>
</gene>